<evidence type="ECO:0000313" key="5">
    <source>
        <dbReference type="EMBL" id="PZO79044.1"/>
    </source>
</evidence>
<dbReference type="InterPro" id="IPR005467">
    <property type="entry name" value="His_kinase_dom"/>
</dbReference>
<dbReference type="SUPFAM" id="SSF55874">
    <property type="entry name" value="ATPase domain of HSP90 chaperone/DNA topoisomerase II/histidine kinase"/>
    <property type="match status" value="1"/>
</dbReference>
<comment type="caution">
    <text evidence="5">The sequence shown here is derived from an EMBL/GenBank/DDBJ whole genome shotgun (WGS) entry which is preliminary data.</text>
</comment>
<evidence type="ECO:0000259" key="4">
    <source>
        <dbReference type="PROSITE" id="PS50109"/>
    </source>
</evidence>
<evidence type="ECO:0000256" key="3">
    <source>
        <dbReference type="SAM" id="Phobius"/>
    </source>
</evidence>
<proteinExistence type="predicted"/>
<keyword evidence="5" id="KW-0067">ATP-binding</keyword>
<dbReference type="PANTHER" id="PTHR43065">
    <property type="entry name" value="SENSOR HISTIDINE KINASE"/>
    <property type="match status" value="1"/>
</dbReference>
<sequence length="373" mass="39110">MLTLRHRRALATLASGITLTAGGAALVAAWRAGMWGSLLGAAGIVVWTIALGCWIAARRVPPPAPSLPTRRDWPIAALLDHVPVPLLRIEGGDVHAINRAARALFVADDRIPAPPGALADPAAAHLRHAGRRWRIDAVALGDGVRLAALIDIAAEEHAAQERAQDEMIDILGHELLNGLSPIVSLADSALLAAAQGDAMLGDILATLARRVEGLEGFARAYRELARLPDPVVVPVALEELADDLARLFRGRFGGQVALSVEAQGVATIDRGQMVQALWALLQNGAEAALAAPAPPRVALSIAVTDRLTVTVRDTGTGIGSGDRARVFRPFHTTKPTGSGIGLTLARRIARGHGGDLVLLDGGETMFRITVPTI</sequence>
<comment type="catalytic activity">
    <reaction evidence="1">
        <text>ATP + protein L-histidine = ADP + protein N-phospho-L-histidine.</text>
        <dbReference type="EC" id="2.7.13.3"/>
    </reaction>
</comment>
<dbReference type="GO" id="GO:0005524">
    <property type="term" value="F:ATP binding"/>
    <property type="evidence" value="ECO:0007669"/>
    <property type="project" value="UniProtKB-KW"/>
</dbReference>
<dbReference type="GO" id="GO:0004673">
    <property type="term" value="F:protein histidine kinase activity"/>
    <property type="evidence" value="ECO:0007669"/>
    <property type="project" value="UniProtKB-EC"/>
</dbReference>
<dbReference type="Gene3D" id="3.30.565.10">
    <property type="entry name" value="Histidine kinase-like ATPase, C-terminal domain"/>
    <property type="match status" value="1"/>
</dbReference>
<gene>
    <name evidence="5" type="ORF">DI632_05430</name>
</gene>
<dbReference type="Proteomes" id="UP000248614">
    <property type="component" value="Unassembled WGS sequence"/>
</dbReference>
<protein>
    <recommendedName>
        <fullName evidence="2">histidine kinase</fullName>
        <ecNumber evidence="2">2.7.13.3</ecNumber>
    </recommendedName>
</protein>
<dbReference type="InterPro" id="IPR036890">
    <property type="entry name" value="HATPase_C_sf"/>
</dbReference>
<organism evidence="5 6">
    <name type="scientific">Sphingomonas hengshuiensis</name>
    <dbReference type="NCBI Taxonomy" id="1609977"/>
    <lineage>
        <taxon>Bacteria</taxon>
        <taxon>Pseudomonadati</taxon>
        <taxon>Pseudomonadota</taxon>
        <taxon>Alphaproteobacteria</taxon>
        <taxon>Sphingomonadales</taxon>
        <taxon>Sphingomonadaceae</taxon>
        <taxon>Sphingomonas</taxon>
    </lineage>
</organism>
<dbReference type="AlphaFoldDB" id="A0A2W4Z9W4"/>
<dbReference type="PRINTS" id="PR00344">
    <property type="entry name" value="BCTRLSENSOR"/>
</dbReference>
<dbReference type="InterPro" id="IPR004358">
    <property type="entry name" value="Sig_transdc_His_kin-like_C"/>
</dbReference>
<feature type="domain" description="Histidine kinase" evidence="4">
    <location>
        <begin position="170"/>
        <end position="373"/>
    </location>
</feature>
<dbReference type="InterPro" id="IPR003594">
    <property type="entry name" value="HATPase_dom"/>
</dbReference>
<dbReference type="EMBL" id="QFNF01000009">
    <property type="protein sequence ID" value="PZO79044.1"/>
    <property type="molecule type" value="Genomic_DNA"/>
</dbReference>
<dbReference type="PANTHER" id="PTHR43065:SF51">
    <property type="entry name" value="HISTIDINE KINASE"/>
    <property type="match status" value="1"/>
</dbReference>
<keyword evidence="5" id="KW-0547">Nucleotide-binding</keyword>
<name>A0A2W4Z9W4_9SPHN</name>
<dbReference type="EC" id="2.7.13.3" evidence="2"/>
<evidence type="ECO:0000256" key="1">
    <source>
        <dbReference type="ARBA" id="ARBA00000085"/>
    </source>
</evidence>
<reference evidence="5 6" key="1">
    <citation type="submission" date="2017-08" db="EMBL/GenBank/DDBJ databases">
        <title>Infants hospitalized years apart are colonized by the same room-sourced microbial strains.</title>
        <authorList>
            <person name="Brooks B."/>
            <person name="Olm M.R."/>
            <person name="Firek B.A."/>
            <person name="Baker R."/>
            <person name="Thomas B.C."/>
            <person name="Morowitz M.J."/>
            <person name="Banfield J.F."/>
        </authorList>
    </citation>
    <scope>NUCLEOTIDE SEQUENCE [LARGE SCALE GENOMIC DNA]</scope>
    <source>
        <strain evidence="5">S2_018_000_R3_110</strain>
    </source>
</reference>
<evidence type="ECO:0000256" key="2">
    <source>
        <dbReference type="ARBA" id="ARBA00012438"/>
    </source>
</evidence>
<accession>A0A2W4Z9W4</accession>
<dbReference type="SMART" id="SM00387">
    <property type="entry name" value="HATPase_c"/>
    <property type="match status" value="1"/>
</dbReference>
<dbReference type="Pfam" id="PF02518">
    <property type="entry name" value="HATPase_c"/>
    <property type="match status" value="1"/>
</dbReference>
<keyword evidence="3" id="KW-0472">Membrane</keyword>
<dbReference type="PROSITE" id="PS50109">
    <property type="entry name" value="HIS_KIN"/>
    <property type="match status" value="1"/>
</dbReference>
<feature type="transmembrane region" description="Helical" evidence="3">
    <location>
        <begin position="39"/>
        <end position="57"/>
    </location>
</feature>
<keyword evidence="3" id="KW-1133">Transmembrane helix</keyword>
<evidence type="ECO:0000313" key="6">
    <source>
        <dbReference type="Proteomes" id="UP000248614"/>
    </source>
</evidence>
<keyword evidence="3" id="KW-0812">Transmembrane</keyword>